<dbReference type="AlphaFoldDB" id="A0A2S0JYA1"/>
<evidence type="ECO:0000313" key="1">
    <source>
        <dbReference type="EMBL" id="AVK96123.1"/>
    </source>
</evidence>
<reference evidence="1 3" key="1">
    <citation type="submission" date="2017-03" db="EMBL/GenBank/DDBJ databases">
        <title>The whole genome sequencing and assembly of Lysinibacillus sphaericus DSM 28T strain.</title>
        <authorList>
            <person name="Lee Y.-J."/>
            <person name="Yi H."/>
            <person name="Bahn Y.-S."/>
            <person name="Kim J.F."/>
            <person name="Lee D.-W."/>
        </authorList>
    </citation>
    <scope>NUCLEOTIDE SEQUENCE [LARGE SCALE GENOMIC DNA]</scope>
    <source>
        <strain evidence="1 3">DSM 28</strain>
    </source>
</reference>
<dbReference type="Proteomes" id="UP000255295">
    <property type="component" value="Unassembled WGS sequence"/>
</dbReference>
<dbReference type="GeneID" id="48276062"/>
<proteinExistence type="predicted"/>
<reference evidence="2 4" key="2">
    <citation type="submission" date="2018-06" db="EMBL/GenBank/DDBJ databases">
        <authorList>
            <consortium name="Pathogen Informatics"/>
            <person name="Doyle S."/>
        </authorList>
    </citation>
    <scope>NUCLEOTIDE SEQUENCE [LARGE SCALE GENOMIC DNA]</scope>
    <source>
        <strain evidence="2 4">NCTC10338</strain>
    </source>
</reference>
<name>A0A2S0JYA1_LYSSH</name>
<dbReference type="RefSeq" id="WP_024363120.1">
    <property type="nucleotide sequence ID" value="NZ_BJNS01000003.1"/>
</dbReference>
<dbReference type="Proteomes" id="UP000238825">
    <property type="component" value="Chromosome"/>
</dbReference>
<accession>A0A2S0JYA1</accession>
<protein>
    <submittedName>
        <fullName evidence="1">Uncharacterized protein</fullName>
    </submittedName>
</protein>
<evidence type="ECO:0000313" key="3">
    <source>
        <dbReference type="Proteomes" id="UP000238825"/>
    </source>
</evidence>
<gene>
    <name evidence="1" type="ORF">LS41612_07590</name>
    <name evidence="2" type="ORF">NCTC10338_03235</name>
</gene>
<sequence>MNTQIISYVAQMEAALMNQMEDHNEENLLFSIASDMIAKEQDQYENVCQAYEVVKHHLIGLH</sequence>
<evidence type="ECO:0000313" key="2">
    <source>
        <dbReference type="EMBL" id="SUV18118.1"/>
    </source>
</evidence>
<dbReference type="EMBL" id="CP019980">
    <property type="protein sequence ID" value="AVK96123.1"/>
    <property type="molecule type" value="Genomic_DNA"/>
</dbReference>
<evidence type="ECO:0000313" key="4">
    <source>
        <dbReference type="Proteomes" id="UP000255295"/>
    </source>
</evidence>
<organism evidence="1 3">
    <name type="scientific">Lysinibacillus sphaericus</name>
    <name type="common">Bacillus sphaericus</name>
    <dbReference type="NCBI Taxonomy" id="1421"/>
    <lineage>
        <taxon>Bacteria</taxon>
        <taxon>Bacillati</taxon>
        <taxon>Bacillota</taxon>
        <taxon>Bacilli</taxon>
        <taxon>Bacillales</taxon>
        <taxon>Bacillaceae</taxon>
        <taxon>Lysinibacillus</taxon>
    </lineage>
</organism>
<dbReference type="EMBL" id="UFSZ01000001">
    <property type="protein sequence ID" value="SUV18118.1"/>
    <property type="molecule type" value="Genomic_DNA"/>
</dbReference>